<dbReference type="Proteomes" id="UP000013827">
    <property type="component" value="Unassembled WGS sequence"/>
</dbReference>
<dbReference type="AlphaFoldDB" id="A0A0D3KCT6"/>
<dbReference type="HOGENOM" id="CLU_1655472_0_0_1"/>
<evidence type="ECO:0000313" key="1">
    <source>
        <dbReference type="EnsemblProtists" id="EOD33571"/>
    </source>
</evidence>
<organism evidence="1 2">
    <name type="scientific">Emiliania huxleyi (strain CCMP1516)</name>
    <dbReference type="NCBI Taxonomy" id="280463"/>
    <lineage>
        <taxon>Eukaryota</taxon>
        <taxon>Haptista</taxon>
        <taxon>Haptophyta</taxon>
        <taxon>Prymnesiophyceae</taxon>
        <taxon>Isochrysidales</taxon>
        <taxon>Noelaerhabdaceae</taxon>
        <taxon>Emiliania</taxon>
    </lineage>
</organism>
<dbReference type="RefSeq" id="XP_005786000.1">
    <property type="nucleotide sequence ID" value="XM_005785943.1"/>
</dbReference>
<proteinExistence type="predicted"/>
<name>A0A0D3KCT6_EMIH1</name>
<dbReference type="GeneID" id="17278841"/>
<keyword evidence="2" id="KW-1185">Reference proteome</keyword>
<dbReference type="EnsemblProtists" id="EOD33571">
    <property type="protein sequence ID" value="EOD33571"/>
    <property type="gene ID" value="EMIHUDRAFT_229500"/>
</dbReference>
<evidence type="ECO:0000313" key="2">
    <source>
        <dbReference type="Proteomes" id="UP000013827"/>
    </source>
</evidence>
<dbReference type="KEGG" id="ehx:EMIHUDRAFT_229500"/>
<dbReference type="PaxDb" id="2903-EOD33571"/>
<reference evidence="2" key="1">
    <citation type="journal article" date="2013" name="Nature">
        <title>Pan genome of the phytoplankton Emiliania underpins its global distribution.</title>
        <authorList>
            <person name="Read B.A."/>
            <person name="Kegel J."/>
            <person name="Klute M.J."/>
            <person name="Kuo A."/>
            <person name="Lefebvre S.C."/>
            <person name="Maumus F."/>
            <person name="Mayer C."/>
            <person name="Miller J."/>
            <person name="Monier A."/>
            <person name="Salamov A."/>
            <person name="Young J."/>
            <person name="Aguilar M."/>
            <person name="Claverie J.M."/>
            <person name="Frickenhaus S."/>
            <person name="Gonzalez K."/>
            <person name="Herman E.K."/>
            <person name="Lin Y.C."/>
            <person name="Napier J."/>
            <person name="Ogata H."/>
            <person name="Sarno A.F."/>
            <person name="Shmutz J."/>
            <person name="Schroeder D."/>
            <person name="de Vargas C."/>
            <person name="Verret F."/>
            <person name="von Dassow P."/>
            <person name="Valentin K."/>
            <person name="Van de Peer Y."/>
            <person name="Wheeler G."/>
            <person name="Dacks J.B."/>
            <person name="Delwiche C.F."/>
            <person name="Dyhrman S.T."/>
            <person name="Glockner G."/>
            <person name="John U."/>
            <person name="Richards T."/>
            <person name="Worden A.Z."/>
            <person name="Zhang X."/>
            <person name="Grigoriev I.V."/>
            <person name="Allen A.E."/>
            <person name="Bidle K."/>
            <person name="Borodovsky M."/>
            <person name="Bowler C."/>
            <person name="Brownlee C."/>
            <person name="Cock J.M."/>
            <person name="Elias M."/>
            <person name="Gladyshev V.N."/>
            <person name="Groth M."/>
            <person name="Guda C."/>
            <person name="Hadaegh A."/>
            <person name="Iglesias-Rodriguez M.D."/>
            <person name="Jenkins J."/>
            <person name="Jones B.M."/>
            <person name="Lawson T."/>
            <person name="Leese F."/>
            <person name="Lindquist E."/>
            <person name="Lobanov A."/>
            <person name="Lomsadze A."/>
            <person name="Malik S.B."/>
            <person name="Marsh M.E."/>
            <person name="Mackinder L."/>
            <person name="Mock T."/>
            <person name="Mueller-Roeber B."/>
            <person name="Pagarete A."/>
            <person name="Parker M."/>
            <person name="Probert I."/>
            <person name="Quesneville H."/>
            <person name="Raines C."/>
            <person name="Rensing S.A."/>
            <person name="Riano-Pachon D.M."/>
            <person name="Richier S."/>
            <person name="Rokitta S."/>
            <person name="Shiraiwa Y."/>
            <person name="Soanes D.M."/>
            <person name="van der Giezen M."/>
            <person name="Wahlund T.M."/>
            <person name="Williams B."/>
            <person name="Wilson W."/>
            <person name="Wolfe G."/>
            <person name="Wurch L.L."/>
        </authorList>
    </citation>
    <scope>NUCLEOTIDE SEQUENCE</scope>
</reference>
<reference evidence="1" key="2">
    <citation type="submission" date="2024-10" db="UniProtKB">
        <authorList>
            <consortium name="EnsemblProtists"/>
        </authorList>
    </citation>
    <scope>IDENTIFICATION</scope>
</reference>
<protein>
    <submittedName>
        <fullName evidence="1">Uncharacterized protein</fullName>
    </submittedName>
</protein>
<sequence length="160" mass="17130">MLGPMLANKEVRAWLEIIAPDIVPPQPVVKKPPLAAAASSVQKLKLPSSVDCRPGEDAHRIFNVLKPIKPVPDDDMWIFAATVNAEASEADARAREAESRVHAAFGNGRRGPTHLWDQNVRRAEAPTATPPFTDYAHYGNGFSVFSHNTCAAAGPQGGSG</sequence>
<accession>A0A0D3KCT6</accession>